<dbReference type="InterPro" id="IPR019224">
    <property type="entry name" value="DUF2148"/>
</dbReference>
<reference evidence="2 3" key="1">
    <citation type="submission" date="2016-11" db="EMBL/GenBank/DDBJ databases">
        <authorList>
            <person name="Jaros S."/>
            <person name="Januszkiewicz K."/>
            <person name="Wedrychowicz H."/>
        </authorList>
    </citation>
    <scope>NUCLEOTIDE SEQUENCE [LARGE SCALE GENOMIC DNA]</scope>
    <source>
        <strain evidence="2 3">DSM 17459</strain>
    </source>
</reference>
<protein>
    <submittedName>
        <fullName evidence="2">Uncharacterized protein, contains ferredoxin domain</fullName>
    </submittedName>
</protein>
<accession>A0A1M4V430</accession>
<name>A0A1M4V430_9CLOT</name>
<keyword evidence="3" id="KW-1185">Reference proteome</keyword>
<evidence type="ECO:0000313" key="2">
    <source>
        <dbReference type="EMBL" id="SHE63744.1"/>
    </source>
</evidence>
<dbReference type="RefSeq" id="WP_072849699.1">
    <property type="nucleotide sequence ID" value="NZ_FQVI01000003.1"/>
</dbReference>
<gene>
    <name evidence="2" type="ORF">SAMN02745158_01114</name>
</gene>
<dbReference type="AlphaFoldDB" id="A0A1M4V430"/>
<sequence length="178" mass="19207">MIQHSREAEEAAVIHVARKMCAAARTAPKTKGEDYLAACILTGKEKEELANQMEELSPKLSYGFFMRDAANVRDSFAVVLLGIKNQARKMNEGCRYCGFENCSACMEAGGMCAFGPMDLGIAIGSAVSVAADARIDNRVMFSAGRAAKELGILGEDVTDVIGIPLSARGKSPYYDRKR</sequence>
<dbReference type="PANTHER" id="PTHR40101:SF1">
    <property type="entry name" value="4FE-4S DOMAIN-CONTAINING PROTEIN"/>
    <property type="match status" value="1"/>
</dbReference>
<proteinExistence type="predicted"/>
<dbReference type="EMBL" id="FQVI01000003">
    <property type="protein sequence ID" value="SHE63744.1"/>
    <property type="molecule type" value="Genomic_DNA"/>
</dbReference>
<evidence type="ECO:0000313" key="3">
    <source>
        <dbReference type="Proteomes" id="UP000184245"/>
    </source>
</evidence>
<feature type="domain" description="DUF2148" evidence="1">
    <location>
        <begin position="108"/>
        <end position="176"/>
    </location>
</feature>
<evidence type="ECO:0000259" key="1">
    <source>
        <dbReference type="Pfam" id="PF09918"/>
    </source>
</evidence>
<dbReference type="OrthoDB" id="5505478at2"/>
<dbReference type="PANTHER" id="PTHR40101">
    <property type="entry name" value="CONSERVED PROTEIN"/>
    <property type="match status" value="1"/>
</dbReference>
<dbReference type="Pfam" id="PF09918">
    <property type="entry name" value="DUF2148"/>
    <property type="match status" value="1"/>
</dbReference>
<dbReference type="Proteomes" id="UP000184245">
    <property type="component" value="Unassembled WGS sequence"/>
</dbReference>
<organism evidence="2 3">
    <name type="scientific">Lactonifactor longoviformis DSM 17459</name>
    <dbReference type="NCBI Taxonomy" id="1122155"/>
    <lineage>
        <taxon>Bacteria</taxon>
        <taxon>Bacillati</taxon>
        <taxon>Bacillota</taxon>
        <taxon>Clostridia</taxon>
        <taxon>Eubacteriales</taxon>
        <taxon>Clostridiaceae</taxon>
        <taxon>Lactonifactor</taxon>
    </lineage>
</organism>